<evidence type="ECO:0000256" key="1">
    <source>
        <dbReference type="SAM" id="MobiDB-lite"/>
    </source>
</evidence>
<evidence type="ECO:0000313" key="2">
    <source>
        <dbReference type="EMBL" id="RYC10971.1"/>
    </source>
</evidence>
<feature type="region of interest" description="Disordered" evidence="1">
    <location>
        <begin position="23"/>
        <end position="43"/>
    </location>
</feature>
<keyword evidence="3" id="KW-1185">Reference proteome</keyword>
<comment type="caution">
    <text evidence="2">The sequence shown here is derived from an EMBL/GenBank/DDBJ whole genome shotgun (WGS) entry which is preliminary data.</text>
</comment>
<dbReference type="EMBL" id="SDVB01000248">
    <property type="protein sequence ID" value="RYC10971.1"/>
    <property type="molecule type" value="Genomic_DNA"/>
</dbReference>
<dbReference type="RefSeq" id="WP_129332906.1">
    <property type="nucleotide sequence ID" value="NZ_SDVB01000248.1"/>
</dbReference>
<dbReference type="Proteomes" id="UP000291088">
    <property type="component" value="Unassembled WGS sequence"/>
</dbReference>
<reference evidence="2 3" key="1">
    <citation type="submission" date="2019-01" db="EMBL/GenBank/DDBJ databases">
        <authorList>
            <person name="Deng T."/>
        </authorList>
    </citation>
    <scope>NUCLEOTIDE SEQUENCE [LARGE SCALE GENOMIC DNA]</scope>
    <source>
        <strain evidence="2 3">F8825</strain>
    </source>
</reference>
<proteinExistence type="predicted"/>
<protein>
    <submittedName>
        <fullName evidence="2">Uncharacterized protein</fullName>
    </submittedName>
</protein>
<organism evidence="2 3">
    <name type="scientific">Ciceribacter ferrooxidans</name>
    <dbReference type="NCBI Taxonomy" id="2509717"/>
    <lineage>
        <taxon>Bacteria</taxon>
        <taxon>Pseudomonadati</taxon>
        <taxon>Pseudomonadota</taxon>
        <taxon>Alphaproteobacteria</taxon>
        <taxon>Hyphomicrobiales</taxon>
        <taxon>Rhizobiaceae</taxon>
        <taxon>Ciceribacter</taxon>
    </lineage>
</organism>
<dbReference type="OrthoDB" id="8295015at2"/>
<accession>A0A4Q2SZJ1</accession>
<sequence length="63" mass="7155">MPMGIDSFSFDLFGITRRKAPADGDAMASRKPPVENLDARPDTRGECARDQEGFFWCMFPVLW</sequence>
<evidence type="ECO:0000313" key="3">
    <source>
        <dbReference type="Proteomes" id="UP000291088"/>
    </source>
</evidence>
<dbReference type="AlphaFoldDB" id="A0A4Q2SZJ1"/>
<name>A0A4Q2SZJ1_9HYPH</name>
<gene>
    <name evidence="2" type="ORF">EUU22_15595</name>
</gene>